<proteinExistence type="predicted"/>
<dbReference type="InterPro" id="IPR003718">
    <property type="entry name" value="OsmC/Ohr_fam"/>
</dbReference>
<dbReference type="PANTHER" id="PTHR35368">
    <property type="entry name" value="HYDROPEROXIDE REDUCTASE"/>
    <property type="match status" value="1"/>
</dbReference>
<dbReference type="Pfam" id="PF02566">
    <property type="entry name" value="OsmC"/>
    <property type="match status" value="1"/>
</dbReference>
<dbReference type="PANTHER" id="PTHR35368:SF1">
    <property type="entry name" value="HYDROPEROXIDE REDUCTASE"/>
    <property type="match status" value="1"/>
</dbReference>
<organism evidence="1 2">
    <name type="scientific">Virgisporangium aurantiacum</name>
    <dbReference type="NCBI Taxonomy" id="175570"/>
    <lineage>
        <taxon>Bacteria</taxon>
        <taxon>Bacillati</taxon>
        <taxon>Actinomycetota</taxon>
        <taxon>Actinomycetes</taxon>
        <taxon>Micromonosporales</taxon>
        <taxon>Micromonosporaceae</taxon>
        <taxon>Virgisporangium</taxon>
    </lineage>
</organism>
<dbReference type="EMBL" id="BOPG01000077">
    <property type="protein sequence ID" value="GIJ62313.1"/>
    <property type="molecule type" value="Genomic_DNA"/>
</dbReference>
<dbReference type="InterPro" id="IPR052924">
    <property type="entry name" value="OsmC/Ohr_hydroprdx_reductase"/>
</dbReference>
<dbReference type="RefSeq" id="WP_204007879.1">
    <property type="nucleotide sequence ID" value="NZ_BOPG01000077.1"/>
</dbReference>
<dbReference type="SUPFAM" id="SSF82784">
    <property type="entry name" value="OsmC-like"/>
    <property type="match status" value="1"/>
</dbReference>
<dbReference type="Proteomes" id="UP000612585">
    <property type="component" value="Unassembled WGS sequence"/>
</dbReference>
<dbReference type="Gene3D" id="3.30.300.20">
    <property type="match status" value="1"/>
</dbReference>
<evidence type="ECO:0000313" key="2">
    <source>
        <dbReference type="Proteomes" id="UP000612585"/>
    </source>
</evidence>
<comment type="caution">
    <text evidence="1">The sequence shown here is derived from an EMBL/GenBank/DDBJ whole genome shotgun (WGS) entry which is preliminary data.</text>
</comment>
<dbReference type="AlphaFoldDB" id="A0A8J3ZGD1"/>
<accession>A0A8J3ZGD1</accession>
<reference evidence="1" key="1">
    <citation type="submission" date="2021-01" db="EMBL/GenBank/DDBJ databases">
        <title>Whole genome shotgun sequence of Virgisporangium aurantiacum NBRC 16421.</title>
        <authorList>
            <person name="Komaki H."/>
            <person name="Tamura T."/>
        </authorList>
    </citation>
    <scope>NUCLEOTIDE SEQUENCE</scope>
    <source>
        <strain evidence="1">NBRC 16421</strain>
    </source>
</reference>
<keyword evidence="2" id="KW-1185">Reference proteome</keyword>
<evidence type="ECO:0000313" key="1">
    <source>
        <dbReference type="EMBL" id="GIJ62313.1"/>
    </source>
</evidence>
<dbReference type="InterPro" id="IPR036102">
    <property type="entry name" value="OsmC/Ohrsf"/>
</dbReference>
<name>A0A8J3ZGD1_9ACTN</name>
<protein>
    <submittedName>
        <fullName evidence="1">Osmotically inducible protein C</fullName>
    </submittedName>
</protein>
<dbReference type="InterPro" id="IPR015946">
    <property type="entry name" value="KH_dom-like_a/b"/>
</dbReference>
<gene>
    <name evidence="1" type="ORF">Vau01_098290</name>
</gene>
<sequence length="191" mass="20533">MTITDDTTRNGVDTATLFATLDAVRNDAELAKFQFRVTNQWVRGTHNRSTIHDFHGAKQEMTHHQPFTFDADHPPVLVGADNGPTPVEYLLHALAACLTAGIANVAAARGVTLTEVSSTVTGDIDLLGILGLSKDVRNGYQQIKVAFTLRGDDPEKLRAVVEQSRRRSAVFDVITNGVPVSIDVDAAGPTG</sequence>